<dbReference type="InterPro" id="IPR017853">
    <property type="entry name" value="GH"/>
</dbReference>
<proteinExistence type="predicted"/>
<feature type="transmembrane region" description="Helical" evidence="1">
    <location>
        <begin position="6"/>
        <end position="24"/>
    </location>
</feature>
<evidence type="ECO:0000256" key="1">
    <source>
        <dbReference type="SAM" id="Phobius"/>
    </source>
</evidence>
<keyword evidence="1" id="KW-1133">Transmembrane helix</keyword>
<dbReference type="Pfam" id="PF14587">
    <property type="entry name" value="Glyco_hydr_30_2"/>
    <property type="match status" value="1"/>
</dbReference>
<gene>
    <name evidence="3" type="ORF">DSL99_1028</name>
</gene>
<evidence type="ECO:0000259" key="2">
    <source>
        <dbReference type="Pfam" id="PF14587"/>
    </source>
</evidence>
<keyword evidence="3" id="KW-0378">Hydrolase</keyword>
<dbReference type="PANTHER" id="PTHR42767:SF1">
    <property type="entry name" value="ENDO-BETA-1,6-GALACTANASE-LIKE DOMAIN-CONTAINING PROTEIN"/>
    <property type="match status" value="1"/>
</dbReference>
<dbReference type="AlphaFoldDB" id="A0A4Q0PPU8"/>
<dbReference type="InterPro" id="IPR013780">
    <property type="entry name" value="Glyco_hydro_b"/>
</dbReference>
<organism evidence="3 4">
    <name type="scientific">Leeuwenhoekiella marinoflava</name>
    <dbReference type="NCBI Taxonomy" id="988"/>
    <lineage>
        <taxon>Bacteria</taxon>
        <taxon>Pseudomonadati</taxon>
        <taxon>Bacteroidota</taxon>
        <taxon>Flavobacteriia</taxon>
        <taxon>Flavobacteriales</taxon>
        <taxon>Flavobacteriaceae</taxon>
        <taxon>Leeuwenhoekiella</taxon>
    </lineage>
</organism>
<comment type="caution">
    <text evidence="3">The sequence shown here is derived from an EMBL/GenBank/DDBJ whole genome shotgun (WGS) entry which is preliminary data.</text>
</comment>
<dbReference type="Gene3D" id="3.20.20.80">
    <property type="entry name" value="Glycosidases"/>
    <property type="match status" value="1"/>
</dbReference>
<dbReference type="Gene3D" id="2.60.40.1180">
    <property type="entry name" value="Golgi alpha-mannosidase II"/>
    <property type="match status" value="1"/>
</dbReference>
<dbReference type="InterPro" id="IPR039514">
    <property type="entry name" value="6GAL-like"/>
</dbReference>
<feature type="domain" description="Endo-beta-1,6-galactanase-like" evidence="2">
    <location>
        <begin position="41"/>
        <end position="403"/>
    </location>
</feature>
<keyword evidence="1" id="KW-0812">Transmembrane</keyword>
<keyword evidence="1" id="KW-0472">Membrane</keyword>
<dbReference type="STRING" id="1122159.SAMN02745246_01131"/>
<dbReference type="SUPFAM" id="SSF51011">
    <property type="entry name" value="Glycosyl hydrolase domain"/>
    <property type="match status" value="1"/>
</dbReference>
<accession>A0A4Q0PPU8</accession>
<sequence length="527" mass="59424">MKFKSVVSVFSIIIIASTAFLLSWKSQPKSSQKEEPTSIELHLDSKKTFQLIDNFGASDAWSVQFVGSNWPLHKREKIADLLFSLENDESGSPKGIGLSLWRFNLGAGSAEQGEQSGIGDEWRRAESFLSDDGSYDWNKQQGQVWFANAAKNRGVKELLIFSNSPPVKFTRNNKAYTSNKNESNLNAEQVKDFAIYLADVAQGLENKGLKVDYISPVNEPQWDWADGGQEGTPFWNSEISSLVKELSRQLDEKNLDSIFIDIAETAQINYLVESGDKKGRGDVINSFFNKSSTNYVGNLNHVSPSVSAHSYFTTSPFAKMVEQREKVNSAIVKIPDLHFWMSEYCILGDNNGEINGNGRDLGGMESALYMAQVIHSDLVVANASAWHWWTAISAYDYKDGLVYIDKNKNDGNFYESKMLWAFGNYSRFIRPGYQRVSLNGVNENKLNKDFVYSAYKSPDAKKTVLVFINATPESKEVNLNYEDSFKYSKIESYVTSEDSDLERRVLFINEQLEIPAKSVTTFVCTME</sequence>
<dbReference type="PANTHER" id="PTHR42767">
    <property type="entry name" value="ENDO-BETA-1,6-GALACTANASE"/>
    <property type="match status" value="1"/>
</dbReference>
<evidence type="ECO:0000313" key="3">
    <source>
        <dbReference type="EMBL" id="RXG32222.1"/>
    </source>
</evidence>
<evidence type="ECO:0000313" key="4">
    <source>
        <dbReference type="Proteomes" id="UP000290608"/>
    </source>
</evidence>
<reference evidence="3 4" key="1">
    <citation type="submission" date="2018-07" db="EMBL/GenBank/DDBJ databases">
        <title>Leeuwenhoekiella genomics.</title>
        <authorList>
            <person name="Tahon G."/>
            <person name="Willems A."/>
        </authorList>
    </citation>
    <scope>NUCLEOTIDE SEQUENCE [LARGE SCALE GENOMIC DNA]</scope>
    <source>
        <strain evidence="3 4">LMG 1345</strain>
    </source>
</reference>
<dbReference type="Proteomes" id="UP000290608">
    <property type="component" value="Unassembled WGS sequence"/>
</dbReference>
<dbReference type="RefSeq" id="WP_073098081.1">
    <property type="nucleotide sequence ID" value="NZ_QOVL01000004.1"/>
</dbReference>
<dbReference type="InterPro" id="IPR039743">
    <property type="entry name" value="6GAL/EXGAL"/>
</dbReference>
<name>A0A4Q0PPU8_9FLAO</name>
<dbReference type="GO" id="GO:0004553">
    <property type="term" value="F:hydrolase activity, hydrolyzing O-glycosyl compounds"/>
    <property type="evidence" value="ECO:0007669"/>
    <property type="project" value="InterPro"/>
</dbReference>
<protein>
    <submittedName>
        <fullName evidence="3">O-glycosyl hydrolase</fullName>
    </submittedName>
</protein>
<dbReference type="SUPFAM" id="SSF51445">
    <property type="entry name" value="(Trans)glycosidases"/>
    <property type="match status" value="1"/>
</dbReference>
<dbReference type="EMBL" id="QOVL01000004">
    <property type="protein sequence ID" value="RXG32222.1"/>
    <property type="molecule type" value="Genomic_DNA"/>
</dbReference>